<dbReference type="GO" id="GO:0003677">
    <property type="term" value="F:DNA binding"/>
    <property type="evidence" value="ECO:0007669"/>
    <property type="project" value="UniProtKB-KW"/>
</dbReference>
<dbReference type="Pfam" id="PF00580">
    <property type="entry name" value="UvrD-helicase"/>
    <property type="match status" value="1"/>
</dbReference>
<evidence type="ECO:0000256" key="7">
    <source>
        <dbReference type="ARBA" id="ARBA00023235"/>
    </source>
</evidence>
<dbReference type="EC" id="5.6.2.4" evidence="9"/>
<sequence length="787" mass="88869">METNRGHAGQAEGNGEQEERGRQGRLPAPEALLADLNEEQQRAVTHGEGPLLVLAGAGSGKTRVITRRIAWLLAMGIPAERILAITFTNKAAQEMRQRVERLIPGHRVWIGTFHAFGVHLLRQFGDRLSLSRSFTIYDVDDRNAFLRATMEAARLDNYRYRPEGIASAISKAKNQLRSPADYARSAVDHFAQVVAEVYPLYERRLRQVQAVDFDDLLYLPALLLREHEQIRSHLDDRYRFILIDEYQDTNLAQYEIVRRLSQDHRNLCVVGDPDQSIYRWRGSDIRNILDFERDFPDARVIHLPRNYRSTGAIVSAANRLIAHNKQRKKKELRTENAWGVPVRVWTFRDGLDEADQVVRRIKETVQAGRFRYRDHAIFVRINALTRVLESAFVRHGVPFQIVKGFAFYERKENKDVLAYLRLLVNPQDDVAFERVVNVPARGIGETTIERLRNLAAERGCSLLAAAAEAGRCTTIKAASARALTQFHRLITELRTRLDLPPHELIDLVLQRSGYEQMLQSSEDPDDQERLANVQELVTAARQFHELNPQAGLTGFLEQVALASDVDGWDHEADRVSVMTLHASKGLEFPVVYILAVEEGLLPHERALRDEAELEEERRLCFVGMTRAMRELHLCHAHLREYRGVIRCAIPSGFLDELPRDQVEWHDLTSTDSNSTRPGDRPIVYAPPPSLPPVPSLPSSSASDLSGSRRGGKSILPPLHRSAANGEAVEGLAPGIVIQHEQFGIGQVVAVSGFGAQQRMKVRFPAHGEKTLLVAQAPFRILNRRSGS</sequence>
<evidence type="ECO:0000256" key="3">
    <source>
        <dbReference type="ARBA" id="ARBA00022801"/>
    </source>
</evidence>
<dbReference type="InterPro" id="IPR014017">
    <property type="entry name" value="DNA_helicase_UvrD-like_C"/>
</dbReference>
<keyword evidence="17" id="KW-1185">Reference proteome</keyword>
<dbReference type="Pfam" id="PF21196">
    <property type="entry name" value="PcrA_UvrD_tudor"/>
    <property type="match status" value="1"/>
</dbReference>
<dbReference type="PANTHER" id="PTHR11070">
    <property type="entry name" value="UVRD / RECB / PCRA DNA HELICASE FAMILY MEMBER"/>
    <property type="match status" value="1"/>
</dbReference>
<dbReference type="Gene3D" id="1.10.10.160">
    <property type="match status" value="1"/>
</dbReference>
<dbReference type="RefSeq" id="WP_194539346.1">
    <property type="nucleotide sequence ID" value="NZ_JACEFB010000014.1"/>
</dbReference>
<evidence type="ECO:0000256" key="12">
    <source>
        <dbReference type="PROSITE-ProRule" id="PRU00560"/>
    </source>
</evidence>
<evidence type="ECO:0000256" key="2">
    <source>
        <dbReference type="ARBA" id="ARBA00022741"/>
    </source>
</evidence>
<evidence type="ECO:0000256" key="11">
    <source>
        <dbReference type="ARBA" id="ARBA00048988"/>
    </source>
</evidence>
<keyword evidence="6" id="KW-0238">DNA-binding</keyword>
<dbReference type="PROSITE" id="PS51217">
    <property type="entry name" value="UVRD_HELICASE_CTER"/>
    <property type="match status" value="1"/>
</dbReference>
<keyword evidence="3 12" id="KW-0378">Hydrolase</keyword>
<dbReference type="InterPro" id="IPR013986">
    <property type="entry name" value="DExx_box_DNA_helicase_dom_sf"/>
</dbReference>
<evidence type="ECO:0000259" key="14">
    <source>
        <dbReference type="PROSITE" id="PS51198"/>
    </source>
</evidence>
<protein>
    <recommendedName>
        <fullName evidence="9">DNA 3'-5' helicase</fullName>
        <ecNumber evidence="9">5.6.2.4</ecNumber>
    </recommendedName>
    <alternativeName>
        <fullName evidence="10">DNA 3'-5' helicase II</fullName>
    </alternativeName>
</protein>
<dbReference type="GO" id="GO:0016787">
    <property type="term" value="F:hydrolase activity"/>
    <property type="evidence" value="ECO:0007669"/>
    <property type="project" value="UniProtKB-UniRule"/>
</dbReference>
<dbReference type="GO" id="GO:0005829">
    <property type="term" value="C:cytosol"/>
    <property type="evidence" value="ECO:0007669"/>
    <property type="project" value="TreeGrafter"/>
</dbReference>
<dbReference type="AlphaFoldDB" id="A0A7V8VGI3"/>
<dbReference type="EMBL" id="JACEFB010000014">
    <property type="protein sequence ID" value="MBA2227485.1"/>
    <property type="molecule type" value="Genomic_DNA"/>
</dbReference>
<evidence type="ECO:0000256" key="9">
    <source>
        <dbReference type="ARBA" id="ARBA00034808"/>
    </source>
</evidence>
<name>A0A7V8VGI3_9BACT</name>
<dbReference type="InterPro" id="IPR014016">
    <property type="entry name" value="UvrD-like_ATP-bd"/>
</dbReference>
<feature type="region of interest" description="Disordered" evidence="13">
    <location>
        <begin position="667"/>
        <end position="718"/>
    </location>
</feature>
<evidence type="ECO:0000256" key="4">
    <source>
        <dbReference type="ARBA" id="ARBA00022806"/>
    </source>
</evidence>
<evidence type="ECO:0000256" key="10">
    <source>
        <dbReference type="ARBA" id="ARBA00034923"/>
    </source>
</evidence>
<evidence type="ECO:0000256" key="5">
    <source>
        <dbReference type="ARBA" id="ARBA00022840"/>
    </source>
</evidence>
<dbReference type="Gene3D" id="1.10.486.10">
    <property type="entry name" value="PCRA, domain 4"/>
    <property type="match status" value="1"/>
</dbReference>
<dbReference type="InterPro" id="IPR027417">
    <property type="entry name" value="P-loop_NTPase"/>
</dbReference>
<dbReference type="GO" id="GO:0000725">
    <property type="term" value="P:recombinational repair"/>
    <property type="evidence" value="ECO:0007669"/>
    <property type="project" value="TreeGrafter"/>
</dbReference>
<feature type="region of interest" description="Disordered" evidence="13">
    <location>
        <begin position="1"/>
        <end position="26"/>
    </location>
</feature>
<dbReference type="PROSITE" id="PS51198">
    <property type="entry name" value="UVRD_HELICASE_ATP_BIND"/>
    <property type="match status" value="1"/>
</dbReference>
<evidence type="ECO:0000256" key="13">
    <source>
        <dbReference type="SAM" id="MobiDB-lite"/>
    </source>
</evidence>
<comment type="catalytic activity">
    <reaction evidence="11">
        <text>ATP + H2O = ADP + phosphate + H(+)</text>
        <dbReference type="Rhea" id="RHEA:13065"/>
        <dbReference type="ChEBI" id="CHEBI:15377"/>
        <dbReference type="ChEBI" id="CHEBI:15378"/>
        <dbReference type="ChEBI" id="CHEBI:30616"/>
        <dbReference type="ChEBI" id="CHEBI:43474"/>
        <dbReference type="ChEBI" id="CHEBI:456216"/>
        <dbReference type="EC" id="5.6.2.4"/>
    </reaction>
</comment>
<keyword evidence="5 12" id="KW-0067">ATP-binding</keyword>
<feature type="compositionally biased region" description="Pro residues" evidence="13">
    <location>
        <begin position="684"/>
        <end position="695"/>
    </location>
</feature>
<feature type="domain" description="UvrD-like helicase ATP-binding" evidence="14">
    <location>
        <begin position="34"/>
        <end position="310"/>
    </location>
</feature>
<dbReference type="CDD" id="cd17932">
    <property type="entry name" value="DEXQc_UvrD"/>
    <property type="match status" value="1"/>
</dbReference>
<evidence type="ECO:0000256" key="6">
    <source>
        <dbReference type="ARBA" id="ARBA00023125"/>
    </source>
</evidence>
<evidence type="ECO:0000259" key="15">
    <source>
        <dbReference type="PROSITE" id="PS51217"/>
    </source>
</evidence>
<comment type="catalytic activity">
    <reaction evidence="8">
        <text>Couples ATP hydrolysis with the unwinding of duplex DNA by translocating in the 3'-5' direction.</text>
        <dbReference type="EC" id="5.6.2.4"/>
    </reaction>
</comment>
<proteinExistence type="inferred from homology"/>
<dbReference type="FunFam" id="1.10.486.10:FF:000003">
    <property type="entry name" value="ATP-dependent DNA helicase"/>
    <property type="match status" value="1"/>
</dbReference>
<dbReference type="GO" id="GO:0043138">
    <property type="term" value="F:3'-5' DNA helicase activity"/>
    <property type="evidence" value="ECO:0007669"/>
    <property type="project" value="UniProtKB-EC"/>
</dbReference>
<feature type="domain" description="UvrD-like helicase C-terminal" evidence="15">
    <location>
        <begin position="311"/>
        <end position="585"/>
    </location>
</feature>
<organism evidence="16 17">
    <name type="scientific">Thermogemmata fonticola</name>
    <dbReference type="NCBI Taxonomy" id="2755323"/>
    <lineage>
        <taxon>Bacteria</taxon>
        <taxon>Pseudomonadati</taxon>
        <taxon>Planctomycetota</taxon>
        <taxon>Planctomycetia</taxon>
        <taxon>Gemmatales</taxon>
        <taxon>Gemmataceae</taxon>
        <taxon>Thermogemmata</taxon>
    </lineage>
</organism>
<dbReference type="GO" id="GO:0005524">
    <property type="term" value="F:ATP binding"/>
    <property type="evidence" value="ECO:0007669"/>
    <property type="project" value="UniProtKB-UniRule"/>
</dbReference>
<feature type="binding site" evidence="12">
    <location>
        <begin position="55"/>
        <end position="62"/>
    </location>
    <ligand>
        <name>ATP</name>
        <dbReference type="ChEBI" id="CHEBI:30616"/>
    </ligand>
</feature>
<feature type="compositionally biased region" description="Low complexity" evidence="13">
    <location>
        <begin position="696"/>
        <end position="705"/>
    </location>
</feature>
<evidence type="ECO:0000313" key="17">
    <source>
        <dbReference type="Proteomes" id="UP000542342"/>
    </source>
</evidence>
<dbReference type="PANTHER" id="PTHR11070:SF2">
    <property type="entry name" value="ATP-DEPENDENT DNA HELICASE SRS2"/>
    <property type="match status" value="1"/>
</dbReference>
<evidence type="ECO:0000256" key="1">
    <source>
        <dbReference type="ARBA" id="ARBA00009922"/>
    </source>
</evidence>
<comment type="similarity">
    <text evidence="1">Belongs to the helicase family. UvrD subfamily.</text>
</comment>
<dbReference type="Proteomes" id="UP000542342">
    <property type="component" value="Unassembled WGS sequence"/>
</dbReference>
<dbReference type="Gene3D" id="3.40.50.300">
    <property type="entry name" value="P-loop containing nucleotide triphosphate hydrolases"/>
    <property type="match status" value="2"/>
</dbReference>
<reference evidence="16 17" key="1">
    <citation type="submission" date="2020-07" db="EMBL/GenBank/DDBJ databases">
        <title>Thermogemmata thermophila gen. nov., sp. nov., a novel moderate thermophilic planctomycete from a Kamchatka hot spring.</title>
        <authorList>
            <person name="Elcheninov A.G."/>
            <person name="Podosokorskaya O.A."/>
            <person name="Kovaleva O.L."/>
            <person name="Novikov A."/>
            <person name="Bonch-Osmolovskaya E.A."/>
            <person name="Toshchakov S.V."/>
            <person name="Kublanov I.V."/>
        </authorList>
    </citation>
    <scope>NUCLEOTIDE SEQUENCE [LARGE SCALE GENOMIC DNA]</scope>
    <source>
        <strain evidence="16 17">2918</strain>
    </source>
</reference>
<keyword evidence="7" id="KW-0413">Isomerase</keyword>
<accession>A0A7V8VGI3</accession>
<dbReference type="InterPro" id="IPR000212">
    <property type="entry name" value="DNA_helicase_UvrD/REP"/>
</dbReference>
<evidence type="ECO:0000313" key="16">
    <source>
        <dbReference type="EMBL" id="MBA2227485.1"/>
    </source>
</evidence>
<evidence type="ECO:0000256" key="8">
    <source>
        <dbReference type="ARBA" id="ARBA00034617"/>
    </source>
</evidence>
<keyword evidence="4 12" id="KW-0347">Helicase</keyword>
<gene>
    <name evidence="16" type="ORF">H0921_15100</name>
</gene>
<dbReference type="Pfam" id="PF13361">
    <property type="entry name" value="UvrD_C"/>
    <property type="match status" value="1"/>
</dbReference>
<keyword evidence="2 12" id="KW-0547">Nucleotide-binding</keyword>
<dbReference type="SUPFAM" id="SSF52540">
    <property type="entry name" value="P-loop containing nucleoside triphosphate hydrolases"/>
    <property type="match status" value="1"/>
</dbReference>
<comment type="caution">
    <text evidence="16">The sequence shown here is derived from an EMBL/GenBank/DDBJ whole genome shotgun (WGS) entry which is preliminary data.</text>
</comment>